<evidence type="ECO:0000313" key="10">
    <source>
        <dbReference type="Proteomes" id="UP000799302"/>
    </source>
</evidence>
<keyword evidence="4" id="KW-0479">Metal-binding</keyword>
<dbReference type="InterPro" id="IPR000028">
    <property type="entry name" value="Chloroperoxidase"/>
</dbReference>
<organism evidence="9 10">
    <name type="scientific">Microthyrium microscopicum</name>
    <dbReference type="NCBI Taxonomy" id="703497"/>
    <lineage>
        <taxon>Eukaryota</taxon>
        <taxon>Fungi</taxon>
        <taxon>Dikarya</taxon>
        <taxon>Ascomycota</taxon>
        <taxon>Pezizomycotina</taxon>
        <taxon>Dothideomycetes</taxon>
        <taxon>Dothideomycetes incertae sedis</taxon>
        <taxon>Microthyriales</taxon>
        <taxon>Microthyriaceae</taxon>
        <taxon>Microthyrium</taxon>
    </lineage>
</organism>
<evidence type="ECO:0000256" key="6">
    <source>
        <dbReference type="ARBA" id="ARBA00023004"/>
    </source>
</evidence>
<dbReference type="GO" id="GO:0046872">
    <property type="term" value="F:metal ion binding"/>
    <property type="evidence" value="ECO:0007669"/>
    <property type="project" value="UniProtKB-KW"/>
</dbReference>
<evidence type="ECO:0000256" key="5">
    <source>
        <dbReference type="ARBA" id="ARBA00023002"/>
    </source>
</evidence>
<evidence type="ECO:0000256" key="1">
    <source>
        <dbReference type="ARBA" id="ARBA00001970"/>
    </source>
</evidence>
<comment type="similarity">
    <text evidence="7">Belongs to the chloroperoxidase family.</text>
</comment>
<dbReference type="PANTHER" id="PTHR33577:SF9">
    <property type="entry name" value="PEROXIDASE STCC"/>
    <property type="match status" value="1"/>
</dbReference>
<comment type="cofactor">
    <cofactor evidence="1">
        <name>heme b</name>
        <dbReference type="ChEBI" id="CHEBI:60344"/>
    </cofactor>
</comment>
<dbReference type="Gene3D" id="1.10.489.10">
    <property type="entry name" value="Chloroperoxidase-like"/>
    <property type="match status" value="1"/>
</dbReference>
<dbReference type="Pfam" id="PF01328">
    <property type="entry name" value="Peroxidase_2"/>
    <property type="match status" value="1"/>
</dbReference>
<evidence type="ECO:0000256" key="3">
    <source>
        <dbReference type="ARBA" id="ARBA00022617"/>
    </source>
</evidence>
<dbReference type="GO" id="GO:0004601">
    <property type="term" value="F:peroxidase activity"/>
    <property type="evidence" value="ECO:0007669"/>
    <property type="project" value="UniProtKB-KW"/>
</dbReference>
<sequence>MRITLFYSISVAYAFSFDYHRSLSPRSSNLTSIKNNNTWIVGHDWLPSALVANSSRSPCPLLNTFSNHGFLPRNGRNITKDQFTDAQVKALHFSYELANKTTNAMVTKLGTPINNSKTFDLEDFASHNHTEHDASLTRLDVIQGTVIDVNPGLVVKLLDDSSTEYLNTSSIGYSRVRRENESVSIGSPKLSSDFVSFAQLEASFILLVFGSQGAGNVSLTEAPKEQVRTWLFEERFPVERNYTRSAVELTLDMQQAIIKDISRYHDRYKK</sequence>
<dbReference type="SUPFAM" id="SSF47571">
    <property type="entry name" value="Cloroperoxidase"/>
    <property type="match status" value="1"/>
</dbReference>
<proteinExistence type="inferred from homology"/>
<keyword evidence="10" id="KW-1185">Reference proteome</keyword>
<protein>
    <submittedName>
        <fullName evidence="9">Cloroperoxidase</fullName>
    </submittedName>
</protein>
<dbReference type="InterPro" id="IPR036851">
    <property type="entry name" value="Chloroperoxidase-like_sf"/>
</dbReference>
<evidence type="ECO:0000256" key="7">
    <source>
        <dbReference type="ARBA" id="ARBA00025795"/>
    </source>
</evidence>
<name>A0A6A6UAL6_9PEZI</name>
<evidence type="ECO:0000259" key="8">
    <source>
        <dbReference type="PROSITE" id="PS51405"/>
    </source>
</evidence>
<evidence type="ECO:0000313" key="9">
    <source>
        <dbReference type="EMBL" id="KAF2669222.1"/>
    </source>
</evidence>
<gene>
    <name evidence="9" type="ORF">BT63DRAFT_424962</name>
</gene>
<keyword evidence="2 9" id="KW-0575">Peroxidase</keyword>
<dbReference type="AlphaFoldDB" id="A0A6A6UAL6"/>
<evidence type="ECO:0000256" key="4">
    <source>
        <dbReference type="ARBA" id="ARBA00022723"/>
    </source>
</evidence>
<dbReference type="Proteomes" id="UP000799302">
    <property type="component" value="Unassembled WGS sequence"/>
</dbReference>
<feature type="domain" description="Heme haloperoxidase family profile" evidence="8">
    <location>
        <begin position="41"/>
        <end position="263"/>
    </location>
</feature>
<evidence type="ECO:0000256" key="2">
    <source>
        <dbReference type="ARBA" id="ARBA00022559"/>
    </source>
</evidence>
<keyword evidence="3" id="KW-0349">Heme</keyword>
<dbReference type="OrthoDB" id="407298at2759"/>
<dbReference type="PROSITE" id="PS51405">
    <property type="entry name" value="HEME_HALOPEROXIDASE"/>
    <property type="match status" value="1"/>
</dbReference>
<dbReference type="EMBL" id="MU004235">
    <property type="protein sequence ID" value="KAF2669222.1"/>
    <property type="molecule type" value="Genomic_DNA"/>
</dbReference>
<accession>A0A6A6UAL6</accession>
<dbReference type="PANTHER" id="PTHR33577">
    <property type="entry name" value="STERIGMATOCYSTIN BIOSYNTHESIS PEROXIDASE STCC-RELATED"/>
    <property type="match status" value="1"/>
</dbReference>
<reference evidence="9" key="1">
    <citation type="journal article" date="2020" name="Stud. Mycol.">
        <title>101 Dothideomycetes genomes: a test case for predicting lifestyles and emergence of pathogens.</title>
        <authorList>
            <person name="Haridas S."/>
            <person name="Albert R."/>
            <person name="Binder M."/>
            <person name="Bloem J."/>
            <person name="Labutti K."/>
            <person name="Salamov A."/>
            <person name="Andreopoulos B."/>
            <person name="Baker S."/>
            <person name="Barry K."/>
            <person name="Bills G."/>
            <person name="Bluhm B."/>
            <person name="Cannon C."/>
            <person name="Castanera R."/>
            <person name="Culley D."/>
            <person name="Daum C."/>
            <person name="Ezra D."/>
            <person name="Gonzalez J."/>
            <person name="Henrissat B."/>
            <person name="Kuo A."/>
            <person name="Liang C."/>
            <person name="Lipzen A."/>
            <person name="Lutzoni F."/>
            <person name="Magnuson J."/>
            <person name="Mondo S."/>
            <person name="Nolan M."/>
            <person name="Ohm R."/>
            <person name="Pangilinan J."/>
            <person name="Park H.-J."/>
            <person name="Ramirez L."/>
            <person name="Alfaro M."/>
            <person name="Sun H."/>
            <person name="Tritt A."/>
            <person name="Yoshinaga Y."/>
            <person name="Zwiers L.-H."/>
            <person name="Turgeon B."/>
            <person name="Goodwin S."/>
            <person name="Spatafora J."/>
            <person name="Crous P."/>
            <person name="Grigoriev I."/>
        </authorList>
    </citation>
    <scope>NUCLEOTIDE SEQUENCE</scope>
    <source>
        <strain evidence="9">CBS 115976</strain>
    </source>
</reference>
<keyword evidence="5" id="KW-0560">Oxidoreductase</keyword>
<keyword evidence="6" id="KW-0408">Iron</keyword>